<evidence type="ECO:0000256" key="1">
    <source>
        <dbReference type="SAM" id="Phobius"/>
    </source>
</evidence>
<feature type="transmembrane region" description="Helical" evidence="1">
    <location>
        <begin position="68"/>
        <end position="90"/>
    </location>
</feature>
<keyword evidence="1" id="KW-1133">Transmembrane helix</keyword>
<feature type="transmembrane region" description="Helical" evidence="1">
    <location>
        <begin position="162"/>
        <end position="185"/>
    </location>
</feature>
<proteinExistence type="predicted"/>
<keyword evidence="1" id="KW-0812">Transmembrane</keyword>
<dbReference type="Proteomes" id="UP000218287">
    <property type="component" value="Chromosome"/>
</dbReference>
<feature type="transmembrane region" description="Helical" evidence="1">
    <location>
        <begin position="12"/>
        <end position="33"/>
    </location>
</feature>
<keyword evidence="1" id="KW-0472">Membrane</keyword>
<gene>
    <name evidence="2" type="ORF">NIES21_14460</name>
</gene>
<name>A0A1Z4GE80_9CYAN</name>
<sequence length="189" mass="20468">MFFTSTKTQFSFTLQWAIATVGGFLVSLCWIEVGEKSDVGVAQASLGGLAIAFPQSLIIRDHILSGRWVLVTLLAWATITAIGVGAVGWIVPNTQTFPLRVFWGTTLGAVGGFVIGLAQWTAIRKSVALSWRWIFISAISWAIAVPTGSIVGIVLFRFTRLFLGEVVGLAITWIVVAILTGINAYRLLR</sequence>
<keyword evidence="3" id="KW-1185">Reference proteome</keyword>
<evidence type="ECO:0000313" key="3">
    <source>
        <dbReference type="Proteomes" id="UP000218287"/>
    </source>
</evidence>
<feature type="transmembrane region" description="Helical" evidence="1">
    <location>
        <begin position="102"/>
        <end position="121"/>
    </location>
</feature>
<protein>
    <submittedName>
        <fullName evidence="2">Uncharacterized protein</fullName>
    </submittedName>
</protein>
<dbReference type="AlphaFoldDB" id="A0A1Z4GE80"/>
<feature type="transmembrane region" description="Helical" evidence="1">
    <location>
        <begin position="133"/>
        <end position="156"/>
    </location>
</feature>
<accession>A0A1Z4GE80</accession>
<organism evidence="2 3">
    <name type="scientific">Anabaenopsis circularis NIES-21</name>
    <dbReference type="NCBI Taxonomy" id="1085406"/>
    <lineage>
        <taxon>Bacteria</taxon>
        <taxon>Bacillati</taxon>
        <taxon>Cyanobacteriota</taxon>
        <taxon>Cyanophyceae</taxon>
        <taxon>Nostocales</taxon>
        <taxon>Nodulariaceae</taxon>
        <taxon>Anabaenopsis</taxon>
    </lineage>
</organism>
<dbReference type="EMBL" id="AP018174">
    <property type="protein sequence ID" value="BAY15628.1"/>
    <property type="molecule type" value="Genomic_DNA"/>
</dbReference>
<evidence type="ECO:0000313" key="2">
    <source>
        <dbReference type="EMBL" id="BAY15628.1"/>
    </source>
</evidence>
<reference evidence="2 3" key="1">
    <citation type="submission" date="2017-06" db="EMBL/GenBank/DDBJ databases">
        <title>Genome sequencing of cyanobaciteial culture collection at National Institute for Environmental Studies (NIES).</title>
        <authorList>
            <person name="Hirose Y."/>
            <person name="Shimura Y."/>
            <person name="Fujisawa T."/>
            <person name="Nakamura Y."/>
            <person name="Kawachi M."/>
        </authorList>
    </citation>
    <scope>NUCLEOTIDE SEQUENCE [LARGE SCALE GENOMIC DNA]</scope>
    <source>
        <strain evidence="2 3">NIES-21</strain>
    </source>
</reference>
<dbReference type="OrthoDB" id="510168at2"/>
<feature type="transmembrane region" description="Helical" evidence="1">
    <location>
        <begin position="39"/>
        <end position="59"/>
    </location>
</feature>